<proteinExistence type="predicted"/>
<dbReference type="EMBL" id="CM056742">
    <property type="protein sequence ID" value="KAJ8679954.1"/>
    <property type="molecule type" value="Genomic_DNA"/>
</dbReference>
<keyword evidence="2" id="KW-1185">Reference proteome</keyword>
<accession>A0ACC2PBJ0</accession>
<gene>
    <name evidence="1" type="ORF">QAD02_015741</name>
</gene>
<name>A0ACC2PBJ0_9HYME</name>
<organism evidence="1 2">
    <name type="scientific">Eretmocerus hayati</name>
    <dbReference type="NCBI Taxonomy" id="131215"/>
    <lineage>
        <taxon>Eukaryota</taxon>
        <taxon>Metazoa</taxon>
        <taxon>Ecdysozoa</taxon>
        <taxon>Arthropoda</taxon>
        <taxon>Hexapoda</taxon>
        <taxon>Insecta</taxon>
        <taxon>Pterygota</taxon>
        <taxon>Neoptera</taxon>
        <taxon>Endopterygota</taxon>
        <taxon>Hymenoptera</taxon>
        <taxon>Apocrita</taxon>
        <taxon>Proctotrupomorpha</taxon>
        <taxon>Chalcidoidea</taxon>
        <taxon>Aphelinidae</taxon>
        <taxon>Aphelininae</taxon>
        <taxon>Eretmocerus</taxon>
    </lineage>
</organism>
<sequence>MGNIIKCKRTYMTNPGIKKALERRLQLSSAGKSVTPDGEHTCVGSSNPYPRDNKLMEEAISPTTNPYLAFFLRVRSRRPELRVTRLARVAGRRWQGMNSEQRDKYVRLAARERKRRQAERDSFSSLKTRSKRKCKRRKGISKRSR</sequence>
<comment type="caution">
    <text evidence="1">The sequence shown here is derived from an EMBL/GenBank/DDBJ whole genome shotgun (WGS) entry which is preliminary data.</text>
</comment>
<evidence type="ECO:0000313" key="2">
    <source>
        <dbReference type="Proteomes" id="UP001239111"/>
    </source>
</evidence>
<dbReference type="Proteomes" id="UP001239111">
    <property type="component" value="Chromosome 2"/>
</dbReference>
<protein>
    <submittedName>
        <fullName evidence="1">Uncharacterized protein</fullName>
    </submittedName>
</protein>
<evidence type="ECO:0000313" key="1">
    <source>
        <dbReference type="EMBL" id="KAJ8679954.1"/>
    </source>
</evidence>
<reference evidence="1" key="1">
    <citation type="submission" date="2023-04" db="EMBL/GenBank/DDBJ databases">
        <title>A chromosome-level genome assembly of the parasitoid wasp Eretmocerus hayati.</title>
        <authorList>
            <person name="Zhong Y."/>
            <person name="Liu S."/>
            <person name="Liu Y."/>
        </authorList>
    </citation>
    <scope>NUCLEOTIDE SEQUENCE</scope>
    <source>
        <strain evidence="1">ZJU_SS_LIU_2023</strain>
    </source>
</reference>